<dbReference type="Proteomes" id="UP000827872">
    <property type="component" value="Linkage Group LG14"/>
</dbReference>
<name>A0ACB8EBN1_9SAUR</name>
<evidence type="ECO:0000313" key="1">
    <source>
        <dbReference type="EMBL" id="KAH7989704.1"/>
    </source>
</evidence>
<protein>
    <submittedName>
        <fullName evidence="1">Uncharacterized protein</fullName>
    </submittedName>
</protein>
<gene>
    <name evidence="1" type="ORF">K3G42_013417</name>
</gene>
<sequence length="116" mass="11980">MSDLGALPRETSSGDPSGRPPGDIPRLPRSRPISNRWALPRETSGGGGGGFLCCAGSGLPVRSDGGGRGVAPRRPPERGGDGGAFEQPGAHDSVCGLGNGWLRPDLRPSALEERWL</sequence>
<reference evidence="1" key="1">
    <citation type="submission" date="2021-08" db="EMBL/GenBank/DDBJ databases">
        <title>The first chromosome-level gecko genome reveals the dynamic sex chromosomes of Neotropical dwarf geckos (Sphaerodactylidae: Sphaerodactylus).</title>
        <authorList>
            <person name="Pinto B.J."/>
            <person name="Keating S.E."/>
            <person name="Gamble T."/>
        </authorList>
    </citation>
    <scope>NUCLEOTIDE SEQUENCE</scope>
    <source>
        <strain evidence="1">TG3544</strain>
    </source>
</reference>
<comment type="caution">
    <text evidence="1">The sequence shown here is derived from an EMBL/GenBank/DDBJ whole genome shotgun (WGS) entry which is preliminary data.</text>
</comment>
<dbReference type="EMBL" id="CM037627">
    <property type="protein sequence ID" value="KAH7989704.1"/>
    <property type="molecule type" value="Genomic_DNA"/>
</dbReference>
<organism evidence="1 2">
    <name type="scientific">Sphaerodactylus townsendi</name>
    <dbReference type="NCBI Taxonomy" id="933632"/>
    <lineage>
        <taxon>Eukaryota</taxon>
        <taxon>Metazoa</taxon>
        <taxon>Chordata</taxon>
        <taxon>Craniata</taxon>
        <taxon>Vertebrata</taxon>
        <taxon>Euteleostomi</taxon>
        <taxon>Lepidosauria</taxon>
        <taxon>Squamata</taxon>
        <taxon>Bifurcata</taxon>
        <taxon>Gekkota</taxon>
        <taxon>Sphaerodactylidae</taxon>
        <taxon>Sphaerodactylus</taxon>
    </lineage>
</organism>
<keyword evidence="2" id="KW-1185">Reference proteome</keyword>
<evidence type="ECO:0000313" key="2">
    <source>
        <dbReference type="Proteomes" id="UP000827872"/>
    </source>
</evidence>
<proteinExistence type="predicted"/>
<accession>A0ACB8EBN1</accession>